<dbReference type="Gene3D" id="3.30.300.30">
    <property type="match status" value="1"/>
</dbReference>
<feature type="domain" description="AMP-dependent synthetase/ligase" evidence="3">
    <location>
        <begin position="103"/>
        <end position="286"/>
    </location>
</feature>
<evidence type="ECO:0000259" key="3">
    <source>
        <dbReference type="Pfam" id="PF00501"/>
    </source>
</evidence>
<comment type="caution">
    <text evidence="4">The sequence shown here is derived from an EMBL/GenBank/DDBJ whole genome shotgun (WGS) entry which is preliminary data.</text>
</comment>
<organism evidence="4 5">
    <name type="scientific">Oxalicibacterium flavum</name>
    <dbReference type="NCBI Taxonomy" id="179467"/>
    <lineage>
        <taxon>Bacteria</taxon>
        <taxon>Pseudomonadati</taxon>
        <taxon>Pseudomonadota</taxon>
        <taxon>Betaproteobacteria</taxon>
        <taxon>Burkholderiales</taxon>
        <taxon>Oxalobacteraceae</taxon>
        <taxon>Oxalicibacterium</taxon>
    </lineage>
</organism>
<proteinExistence type="inferred from homology"/>
<evidence type="ECO:0000313" key="4">
    <source>
        <dbReference type="EMBL" id="GGC07399.1"/>
    </source>
</evidence>
<sequence length="447" mass="48327">MPTQIVAWREEGAVTAAAFLADVRRLVPLLPASTHILNDCHDRYRFLVTLCAIMVAGKINLLPSTRTPETIRQLQLFAPDACCLTDQTQCTIALPRMHFPDAVPGGDDAGRFEVPQLDPAQTVAYVFTSGSTGVPVAHRKTWGALVRNVQAEAQQLGLSAGSACTIVGTVPPQHMYGFESTVLMPLVNGFALDSSPWFYPADICAALQRVPAPRVLVTTPVHLRQLLAMPAPLPEVALLVSATAPLSPQLALQSEQAFDAPLLEIYGSTETGQIASRRPTQSQEWTLFPGVCMQRDANNPQDERMWISGGHVEAAMPMNDAIELTGDQRFLLHGRMADMINIAGKRSSLAYLNHHLNAIPGVEDGVFYMPPEKTSGEVTRLQAFVVAPTLEPADILAALRTRIDAAFMPRPLHKVAALPRNATGKLPQAALAELAQSLTHRSLPEAG</sequence>
<dbReference type="InterPro" id="IPR045851">
    <property type="entry name" value="AMP-bd_C_sf"/>
</dbReference>
<dbReference type="GO" id="GO:0031956">
    <property type="term" value="F:medium-chain fatty acid-CoA ligase activity"/>
    <property type="evidence" value="ECO:0007669"/>
    <property type="project" value="TreeGrafter"/>
</dbReference>
<dbReference type="InterPro" id="IPR042099">
    <property type="entry name" value="ANL_N_sf"/>
</dbReference>
<dbReference type="InterPro" id="IPR000873">
    <property type="entry name" value="AMP-dep_synth/lig_dom"/>
</dbReference>
<dbReference type="PANTHER" id="PTHR43201:SF5">
    <property type="entry name" value="MEDIUM-CHAIN ACYL-COA LIGASE ACSF2, MITOCHONDRIAL"/>
    <property type="match status" value="1"/>
</dbReference>
<dbReference type="AlphaFoldDB" id="A0A8J2XV23"/>
<protein>
    <submittedName>
        <fullName evidence="4">AMP-ligase</fullName>
    </submittedName>
</protein>
<dbReference type="SUPFAM" id="SSF56801">
    <property type="entry name" value="Acetyl-CoA synthetase-like"/>
    <property type="match status" value="1"/>
</dbReference>
<evidence type="ECO:0000313" key="5">
    <source>
        <dbReference type="Proteomes" id="UP000620266"/>
    </source>
</evidence>
<name>A0A8J2XV23_9BURK</name>
<keyword evidence="2" id="KW-0436">Ligase</keyword>
<dbReference type="Proteomes" id="UP000620266">
    <property type="component" value="Unassembled WGS sequence"/>
</dbReference>
<dbReference type="GO" id="GO:0006631">
    <property type="term" value="P:fatty acid metabolic process"/>
    <property type="evidence" value="ECO:0007669"/>
    <property type="project" value="TreeGrafter"/>
</dbReference>
<evidence type="ECO:0000256" key="2">
    <source>
        <dbReference type="ARBA" id="ARBA00022598"/>
    </source>
</evidence>
<accession>A0A8J2XV23</accession>
<reference evidence="4" key="1">
    <citation type="journal article" date="2014" name="Int. J. Syst. Evol. Microbiol.">
        <title>Complete genome sequence of Corynebacterium casei LMG S-19264T (=DSM 44701T), isolated from a smear-ripened cheese.</title>
        <authorList>
            <consortium name="US DOE Joint Genome Institute (JGI-PGF)"/>
            <person name="Walter F."/>
            <person name="Albersmeier A."/>
            <person name="Kalinowski J."/>
            <person name="Ruckert C."/>
        </authorList>
    </citation>
    <scope>NUCLEOTIDE SEQUENCE</scope>
    <source>
        <strain evidence="4">CCM 7086</strain>
    </source>
</reference>
<keyword evidence="5" id="KW-1185">Reference proteome</keyword>
<gene>
    <name evidence="4" type="ORF">GCM10007205_15690</name>
</gene>
<comment type="similarity">
    <text evidence="1">Belongs to the ATP-dependent AMP-binding enzyme family.</text>
</comment>
<dbReference type="PANTHER" id="PTHR43201">
    <property type="entry name" value="ACYL-COA SYNTHETASE"/>
    <property type="match status" value="1"/>
</dbReference>
<dbReference type="Pfam" id="PF00501">
    <property type="entry name" value="AMP-binding"/>
    <property type="match status" value="1"/>
</dbReference>
<dbReference type="EMBL" id="BMCG01000003">
    <property type="protein sequence ID" value="GGC07399.1"/>
    <property type="molecule type" value="Genomic_DNA"/>
</dbReference>
<evidence type="ECO:0000256" key="1">
    <source>
        <dbReference type="ARBA" id="ARBA00006432"/>
    </source>
</evidence>
<reference evidence="4" key="2">
    <citation type="submission" date="2020-09" db="EMBL/GenBank/DDBJ databases">
        <authorList>
            <person name="Sun Q."/>
            <person name="Sedlacek I."/>
        </authorList>
    </citation>
    <scope>NUCLEOTIDE SEQUENCE</scope>
    <source>
        <strain evidence="4">CCM 7086</strain>
    </source>
</reference>
<dbReference type="Gene3D" id="3.40.50.12780">
    <property type="entry name" value="N-terminal domain of ligase-like"/>
    <property type="match status" value="1"/>
</dbReference>
<dbReference type="RefSeq" id="WP_229728940.1">
    <property type="nucleotide sequence ID" value="NZ_BMCG01000003.1"/>
</dbReference>